<dbReference type="Proteomes" id="UP001430953">
    <property type="component" value="Unassembled WGS sequence"/>
</dbReference>
<sequence>SSCDPNKQSGSKGKGKPSGSSLSVSPSSPRVGAFFEKIGLLSRNLFGGPVCSYQYSRDVENCQTFPFPGRHSQLL</sequence>
<feature type="non-terminal residue" evidence="2">
    <location>
        <position position="1"/>
    </location>
</feature>
<dbReference type="AlphaFoldDB" id="A0AAW2E743"/>
<gene>
    <name evidence="2" type="ORF">PUN28_020196</name>
</gene>
<protein>
    <submittedName>
        <fullName evidence="2">Uncharacterized protein</fullName>
    </submittedName>
</protein>
<proteinExistence type="predicted"/>
<organism evidence="2 3">
    <name type="scientific">Cardiocondyla obscurior</name>
    <dbReference type="NCBI Taxonomy" id="286306"/>
    <lineage>
        <taxon>Eukaryota</taxon>
        <taxon>Metazoa</taxon>
        <taxon>Ecdysozoa</taxon>
        <taxon>Arthropoda</taxon>
        <taxon>Hexapoda</taxon>
        <taxon>Insecta</taxon>
        <taxon>Pterygota</taxon>
        <taxon>Neoptera</taxon>
        <taxon>Endopterygota</taxon>
        <taxon>Hymenoptera</taxon>
        <taxon>Apocrita</taxon>
        <taxon>Aculeata</taxon>
        <taxon>Formicoidea</taxon>
        <taxon>Formicidae</taxon>
        <taxon>Myrmicinae</taxon>
        <taxon>Cardiocondyla</taxon>
    </lineage>
</organism>
<reference evidence="2 3" key="1">
    <citation type="submission" date="2023-03" db="EMBL/GenBank/DDBJ databases">
        <title>High recombination rates correlate with genetic variation in Cardiocondyla obscurior ants.</title>
        <authorList>
            <person name="Errbii M."/>
        </authorList>
    </citation>
    <scope>NUCLEOTIDE SEQUENCE [LARGE SCALE GENOMIC DNA]</scope>
    <source>
        <strain evidence="2">Alpha-2009</strain>
        <tissue evidence="2">Whole body</tissue>
    </source>
</reference>
<evidence type="ECO:0000313" key="2">
    <source>
        <dbReference type="EMBL" id="KAL0099508.1"/>
    </source>
</evidence>
<accession>A0AAW2E743</accession>
<name>A0AAW2E743_9HYME</name>
<keyword evidence="3" id="KW-1185">Reference proteome</keyword>
<comment type="caution">
    <text evidence="2">The sequence shown here is derived from an EMBL/GenBank/DDBJ whole genome shotgun (WGS) entry which is preliminary data.</text>
</comment>
<evidence type="ECO:0000313" key="3">
    <source>
        <dbReference type="Proteomes" id="UP001430953"/>
    </source>
</evidence>
<feature type="region of interest" description="Disordered" evidence="1">
    <location>
        <begin position="1"/>
        <end position="29"/>
    </location>
</feature>
<dbReference type="EMBL" id="JADYXP020000028">
    <property type="protein sequence ID" value="KAL0099508.1"/>
    <property type="molecule type" value="Genomic_DNA"/>
</dbReference>
<evidence type="ECO:0000256" key="1">
    <source>
        <dbReference type="SAM" id="MobiDB-lite"/>
    </source>
</evidence>